<keyword evidence="2" id="KW-1185">Reference proteome</keyword>
<organism evidence="1 2">
    <name type="scientific">Clitoria ternatea</name>
    <name type="common">Butterfly pea</name>
    <dbReference type="NCBI Taxonomy" id="43366"/>
    <lineage>
        <taxon>Eukaryota</taxon>
        <taxon>Viridiplantae</taxon>
        <taxon>Streptophyta</taxon>
        <taxon>Embryophyta</taxon>
        <taxon>Tracheophyta</taxon>
        <taxon>Spermatophyta</taxon>
        <taxon>Magnoliopsida</taxon>
        <taxon>eudicotyledons</taxon>
        <taxon>Gunneridae</taxon>
        <taxon>Pentapetalae</taxon>
        <taxon>rosids</taxon>
        <taxon>fabids</taxon>
        <taxon>Fabales</taxon>
        <taxon>Fabaceae</taxon>
        <taxon>Papilionoideae</taxon>
        <taxon>50 kb inversion clade</taxon>
        <taxon>NPAAA clade</taxon>
        <taxon>indigoferoid/millettioid clade</taxon>
        <taxon>Phaseoleae</taxon>
        <taxon>Clitoria</taxon>
    </lineage>
</organism>
<sequence>MLDPPALDLCPKDQCFRTHKLHTDVVAASSLYGGVTDNIILENREEPDAGLSNHNRTINGGSDDIEQIKDLSHISITRNSMLFIEDHQPMAQTSIDLCSSDEIFTYGDQVDYVVGLPTSTEMSCVS</sequence>
<dbReference type="EMBL" id="JAYKXN010000001">
    <property type="protein sequence ID" value="KAK7317730.1"/>
    <property type="molecule type" value="Genomic_DNA"/>
</dbReference>
<evidence type="ECO:0000313" key="2">
    <source>
        <dbReference type="Proteomes" id="UP001359559"/>
    </source>
</evidence>
<evidence type="ECO:0000313" key="1">
    <source>
        <dbReference type="EMBL" id="KAK7317730.1"/>
    </source>
</evidence>
<name>A0AAN9KHI3_CLITE</name>
<gene>
    <name evidence="1" type="ORF">RJT34_02199</name>
</gene>
<protein>
    <submittedName>
        <fullName evidence="1">Uncharacterized protein</fullName>
    </submittedName>
</protein>
<accession>A0AAN9KHI3</accession>
<dbReference type="Proteomes" id="UP001359559">
    <property type="component" value="Unassembled WGS sequence"/>
</dbReference>
<proteinExistence type="predicted"/>
<comment type="caution">
    <text evidence="1">The sequence shown here is derived from an EMBL/GenBank/DDBJ whole genome shotgun (WGS) entry which is preliminary data.</text>
</comment>
<dbReference type="AlphaFoldDB" id="A0AAN9KHI3"/>
<reference evidence="1 2" key="1">
    <citation type="submission" date="2024-01" db="EMBL/GenBank/DDBJ databases">
        <title>The genomes of 5 underutilized Papilionoideae crops provide insights into root nodulation and disease resistance.</title>
        <authorList>
            <person name="Yuan L."/>
        </authorList>
    </citation>
    <scope>NUCLEOTIDE SEQUENCE [LARGE SCALE GENOMIC DNA]</scope>
    <source>
        <strain evidence="1">LY-2023</strain>
        <tissue evidence="1">Leaf</tissue>
    </source>
</reference>